<evidence type="ECO:0000313" key="2">
    <source>
        <dbReference type="Proteomes" id="UP000464658"/>
    </source>
</evidence>
<accession>A0A5S9M3F7</accession>
<dbReference type="Proteomes" id="UP000464658">
    <property type="component" value="Chromosome"/>
</dbReference>
<dbReference type="InterPro" id="IPR016185">
    <property type="entry name" value="PreATP-grasp_dom_sf"/>
</dbReference>
<dbReference type="Gene3D" id="3.40.50.20">
    <property type="match status" value="1"/>
</dbReference>
<dbReference type="SUPFAM" id="SSF52440">
    <property type="entry name" value="PreATP-grasp domain"/>
    <property type="match status" value="1"/>
</dbReference>
<dbReference type="AlphaFoldDB" id="A0A5S9M3F7"/>
<protein>
    <submittedName>
        <fullName evidence="1">Uncharacterized protein</fullName>
    </submittedName>
</protein>
<name>A0A5S9M3F7_BACIA</name>
<dbReference type="EMBL" id="AP021906">
    <property type="protein sequence ID" value="BBP87282.1"/>
    <property type="molecule type" value="Genomic_DNA"/>
</dbReference>
<organism evidence="1 2">
    <name type="scientific">Bacillus safensis</name>
    <dbReference type="NCBI Taxonomy" id="561879"/>
    <lineage>
        <taxon>Bacteria</taxon>
        <taxon>Bacillati</taxon>
        <taxon>Bacillota</taxon>
        <taxon>Bacilli</taxon>
        <taxon>Bacillales</taxon>
        <taxon>Bacillaceae</taxon>
        <taxon>Bacillus</taxon>
    </lineage>
</organism>
<sequence length="61" mass="6676">MQGLLELLNIPYVGNGVLASAAGMDKVMMKDVFAQAGLAQAKHLSFKKRLRESDTRQLRTG</sequence>
<proteinExistence type="predicted"/>
<evidence type="ECO:0000313" key="1">
    <source>
        <dbReference type="EMBL" id="BBP87282.1"/>
    </source>
</evidence>
<gene>
    <name evidence="1" type="ORF">BsIDN1_09000</name>
</gene>
<reference evidence="1 2" key="1">
    <citation type="submission" date="2019-12" db="EMBL/GenBank/DDBJ databases">
        <title>Full genome sequence of a Bacillus safensis strain isolated from commercially available natto in Indonesia.</title>
        <authorList>
            <person name="Yoshida M."/>
            <person name="Uomi M."/>
            <person name="Waturangi D."/>
            <person name="Ekaputri J.J."/>
            <person name="Setiamarga D.H.E."/>
        </authorList>
    </citation>
    <scope>NUCLEOTIDE SEQUENCE [LARGE SCALE GENOMIC DNA]</scope>
    <source>
        <strain evidence="1 2">IDN1</strain>
    </source>
</reference>